<dbReference type="PROSITE" id="PS00585">
    <property type="entry name" value="RIBOSOMAL_S5"/>
    <property type="match status" value="1"/>
</dbReference>
<dbReference type="GO" id="GO:0005737">
    <property type="term" value="C:cytoplasm"/>
    <property type="evidence" value="ECO:0007669"/>
    <property type="project" value="UniProtKB-ARBA"/>
</dbReference>
<evidence type="ECO:0000256" key="3">
    <source>
        <dbReference type="ARBA" id="ARBA00022730"/>
    </source>
</evidence>
<dbReference type="Pfam" id="PF03719">
    <property type="entry name" value="Ribosomal_S5_C"/>
    <property type="match status" value="1"/>
</dbReference>
<dbReference type="GO" id="GO:0019843">
    <property type="term" value="F:rRNA binding"/>
    <property type="evidence" value="ECO:0007669"/>
    <property type="project" value="UniProtKB-UniRule"/>
</dbReference>
<dbReference type="GO" id="GO:0006412">
    <property type="term" value="P:translation"/>
    <property type="evidence" value="ECO:0007669"/>
    <property type="project" value="UniProtKB-UniRule"/>
</dbReference>
<evidence type="ECO:0000256" key="1">
    <source>
        <dbReference type="ARBA" id="ARBA00003093"/>
    </source>
</evidence>
<comment type="function">
    <text evidence="8">With S4 and S12 plays an important role in translational accuracy.</text>
</comment>
<dbReference type="InterPro" id="IPR013810">
    <property type="entry name" value="Ribosomal_uS5_N"/>
</dbReference>
<dbReference type="InterPro" id="IPR000851">
    <property type="entry name" value="Ribosomal_uS5"/>
</dbReference>
<accession>A0AA48K6S7</accession>
<dbReference type="Pfam" id="PF00333">
    <property type="entry name" value="Ribosomal_S5"/>
    <property type="match status" value="1"/>
</dbReference>
<evidence type="ECO:0000256" key="2">
    <source>
        <dbReference type="ARBA" id="ARBA00008945"/>
    </source>
</evidence>
<gene>
    <name evidence="8 12" type="primary">rpsE</name>
    <name evidence="12" type="ORF">METEAL_02930</name>
</gene>
<name>A0AA48K6S7_9BACT</name>
<dbReference type="SUPFAM" id="SSF54211">
    <property type="entry name" value="Ribosomal protein S5 domain 2-like"/>
    <property type="match status" value="1"/>
</dbReference>
<dbReference type="KEGG" id="msil:METEAL_02930"/>
<evidence type="ECO:0000313" key="12">
    <source>
        <dbReference type="EMBL" id="BDU71119.1"/>
    </source>
</evidence>
<keyword evidence="5 8" id="KW-0689">Ribosomal protein</keyword>
<feature type="region of interest" description="Disordered" evidence="10">
    <location>
        <begin position="1"/>
        <end position="21"/>
    </location>
</feature>
<dbReference type="InterPro" id="IPR005712">
    <property type="entry name" value="Ribosomal_uS5_bac-type"/>
</dbReference>
<dbReference type="GO" id="GO:0015935">
    <property type="term" value="C:small ribosomal subunit"/>
    <property type="evidence" value="ECO:0007669"/>
    <property type="project" value="InterPro"/>
</dbReference>
<dbReference type="EMBL" id="AP027080">
    <property type="protein sequence ID" value="BDU71119.1"/>
    <property type="molecule type" value="Genomic_DNA"/>
</dbReference>
<feature type="domain" description="S5 DRBM" evidence="11">
    <location>
        <begin position="21"/>
        <end position="84"/>
    </location>
</feature>
<comment type="function">
    <text evidence="1 8">Located at the back of the 30S subunit body where it stabilizes the conformation of the head with respect to the body.</text>
</comment>
<evidence type="ECO:0000256" key="9">
    <source>
        <dbReference type="RuleBase" id="RU003823"/>
    </source>
</evidence>
<evidence type="ECO:0000256" key="4">
    <source>
        <dbReference type="ARBA" id="ARBA00022884"/>
    </source>
</evidence>
<dbReference type="GO" id="GO:0003735">
    <property type="term" value="F:structural constituent of ribosome"/>
    <property type="evidence" value="ECO:0007669"/>
    <property type="project" value="UniProtKB-UniRule"/>
</dbReference>
<evidence type="ECO:0000256" key="7">
    <source>
        <dbReference type="ARBA" id="ARBA00035255"/>
    </source>
</evidence>
<comment type="subunit">
    <text evidence="8">Part of the 30S ribosomal subunit. Contacts proteins S4 and S8.</text>
</comment>
<evidence type="ECO:0000256" key="10">
    <source>
        <dbReference type="SAM" id="MobiDB-lite"/>
    </source>
</evidence>
<dbReference type="AlphaFoldDB" id="A0AA48K6S7"/>
<dbReference type="InterPro" id="IPR020568">
    <property type="entry name" value="Ribosomal_Su5_D2-typ_SF"/>
</dbReference>
<dbReference type="FunFam" id="3.30.230.10:FF:000002">
    <property type="entry name" value="30S ribosomal protein S5"/>
    <property type="match status" value="1"/>
</dbReference>
<evidence type="ECO:0000256" key="6">
    <source>
        <dbReference type="ARBA" id="ARBA00023274"/>
    </source>
</evidence>
<protein>
    <recommendedName>
        <fullName evidence="7 8">Small ribosomal subunit protein uS5</fullName>
    </recommendedName>
</protein>
<dbReference type="FunFam" id="3.30.160.20:FF:000001">
    <property type="entry name" value="30S ribosomal protein S5"/>
    <property type="match status" value="1"/>
</dbReference>
<dbReference type="SUPFAM" id="SSF54768">
    <property type="entry name" value="dsRNA-binding domain-like"/>
    <property type="match status" value="1"/>
</dbReference>
<comment type="similarity">
    <text evidence="2 8 9">Belongs to the universal ribosomal protein uS5 family.</text>
</comment>
<organism evidence="12 13">
    <name type="scientific">Mesoterricola silvestris</name>
    <dbReference type="NCBI Taxonomy" id="2927979"/>
    <lineage>
        <taxon>Bacteria</taxon>
        <taxon>Pseudomonadati</taxon>
        <taxon>Acidobacteriota</taxon>
        <taxon>Holophagae</taxon>
        <taxon>Holophagales</taxon>
        <taxon>Holophagaceae</taxon>
        <taxon>Mesoterricola</taxon>
    </lineage>
</organism>
<dbReference type="InterPro" id="IPR014721">
    <property type="entry name" value="Ribsml_uS5_D2-typ_fold_subgr"/>
</dbReference>
<keyword evidence="6 8" id="KW-0687">Ribonucleoprotein</keyword>
<sequence length="175" mass="18287">MAYNAPDTKPQSQSGDQQGEMKDQVIYVGRVTKVVKGGKNFSFSALVVVGDGNGKVGYGLGKALEVPSAIKKGIESAKRNMITVPVSPNRSLPHPITGRFGSGSVLMKPAPEGTGVIAGAAVRAIMEAAGINNVLTKSLGSSNPHNVVRATFEGFKNLMDPYTVMTNRGLDQAEA</sequence>
<dbReference type="Proteomes" id="UP001238179">
    <property type="component" value="Chromosome"/>
</dbReference>
<keyword evidence="3 8" id="KW-0699">rRNA-binding</keyword>
<dbReference type="GO" id="GO:0042254">
    <property type="term" value="P:ribosome biogenesis"/>
    <property type="evidence" value="ECO:0007669"/>
    <property type="project" value="UniProtKB-ARBA"/>
</dbReference>
<dbReference type="InterPro" id="IPR018192">
    <property type="entry name" value="Ribosomal_uS5_N_CS"/>
</dbReference>
<comment type="domain">
    <text evidence="8">The N-terminal domain interacts with the head of the 30S subunit; the C-terminal domain interacts with the body and contacts protein S4. The interaction surface between S4 and S5 is involved in control of translational fidelity.</text>
</comment>
<dbReference type="PANTHER" id="PTHR48277:SF1">
    <property type="entry name" value="MITOCHONDRIAL RIBOSOMAL PROTEIN S5"/>
    <property type="match status" value="1"/>
</dbReference>
<proteinExistence type="inferred from homology"/>
<evidence type="ECO:0000256" key="5">
    <source>
        <dbReference type="ARBA" id="ARBA00022980"/>
    </source>
</evidence>
<evidence type="ECO:0000313" key="13">
    <source>
        <dbReference type="Proteomes" id="UP001238179"/>
    </source>
</evidence>
<dbReference type="Gene3D" id="3.30.230.10">
    <property type="match status" value="1"/>
</dbReference>
<reference evidence="13" key="1">
    <citation type="journal article" date="2023" name="Int. J. Syst. Evol. Microbiol.">
        <title>Mesoterricola silvestris gen. nov., sp. nov., Mesoterricola sediminis sp. nov., Geothrix oryzae sp. nov., Geothrix edaphica sp. nov., Geothrix rubra sp. nov., and Geothrix limicola sp. nov., six novel members of Acidobacteriota isolated from soils.</title>
        <authorList>
            <person name="Itoh H."/>
            <person name="Sugisawa Y."/>
            <person name="Mise K."/>
            <person name="Xu Z."/>
            <person name="Kuniyasu M."/>
            <person name="Ushijima N."/>
            <person name="Kawano K."/>
            <person name="Kobayashi E."/>
            <person name="Shiratori Y."/>
            <person name="Masuda Y."/>
            <person name="Senoo K."/>
        </authorList>
    </citation>
    <scope>NUCLEOTIDE SEQUENCE [LARGE SCALE GENOMIC DNA]</scope>
    <source>
        <strain evidence="13">W79</strain>
    </source>
</reference>
<dbReference type="PANTHER" id="PTHR48277">
    <property type="entry name" value="MITOCHONDRIAL RIBOSOMAL PROTEIN S5"/>
    <property type="match status" value="1"/>
</dbReference>
<keyword evidence="13" id="KW-1185">Reference proteome</keyword>
<evidence type="ECO:0000256" key="8">
    <source>
        <dbReference type="HAMAP-Rule" id="MF_01307"/>
    </source>
</evidence>
<dbReference type="PROSITE" id="PS50881">
    <property type="entry name" value="S5_DSRBD"/>
    <property type="match status" value="1"/>
</dbReference>
<evidence type="ECO:0000259" key="11">
    <source>
        <dbReference type="PROSITE" id="PS50881"/>
    </source>
</evidence>
<dbReference type="NCBIfam" id="TIGR01021">
    <property type="entry name" value="rpsE_bact"/>
    <property type="match status" value="1"/>
</dbReference>
<keyword evidence="4 8" id="KW-0694">RNA-binding</keyword>
<dbReference type="HAMAP" id="MF_01307_B">
    <property type="entry name" value="Ribosomal_uS5_B"/>
    <property type="match status" value="1"/>
</dbReference>
<dbReference type="Gene3D" id="3.30.160.20">
    <property type="match status" value="1"/>
</dbReference>
<dbReference type="InterPro" id="IPR005324">
    <property type="entry name" value="Ribosomal_uS5_C"/>
</dbReference>